<sequence>MNFVQELIRPVIREELQNLSVPSPPTIFSSSSVVRDDVQHALMTSPACRMRKICGNLSHAIPLHIAASAMLHTVQATPYYNDHRSSPRKLDLGMSTGSAHVERLDDGEGIHRDLDSASGLLESKSMFRPGARIPSSLHLPPRFQCGSFSFIAAPIRVACSVDHPMPAGKPSHRELPGRGRVYWTDSRSSIDIYENS</sequence>
<keyword evidence="2" id="KW-1185">Reference proteome</keyword>
<evidence type="ECO:0000313" key="2">
    <source>
        <dbReference type="Proteomes" id="UP000821837"/>
    </source>
</evidence>
<evidence type="ECO:0000313" key="1">
    <source>
        <dbReference type="EMBL" id="KAH7956122.1"/>
    </source>
</evidence>
<gene>
    <name evidence="1" type="ORF">HPB52_006137</name>
</gene>
<dbReference type="AlphaFoldDB" id="A0A9D4SW21"/>
<reference evidence="1" key="2">
    <citation type="submission" date="2021-09" db="EMBL/GenBank/DDBJ databases">
        <authorList>
            <person name="Jia N."/>
            <person name="Wang J."/>
            <person name="Shi W."/>
            <person name="Du L."/>
            <person name="Sun Y."/>
            <person name="Zhan W."/>
            <person name="Jiang J."/>
            <person name="Wang Q."/>
            <person name="Zhang B."/>
            <person name="Ji P."/>
            <person name="Sakyi L.B."/>
            <person name="Cui X."/>
            <person name="Yuan T."/>
            <person name="Jiang B."/>
            <person name="Yang W."/>
            <person name="Lam T.T.-Y."/>
            <person name="Chang Q."/>
            <person name="Ding S."/>
            <person name="Wang X."/>
            <person name="Zhu J."/>
            <person name="Ruan X."/>
            <person name="Zhao L."/>
            <person name="Wei J."/>
            <person name="Que T."/>
            <person name="Du C."/>
            <person name="Cheng J."/>
            <person name="Dai P."/>
            <person name="Han X."/>
            <person name="Huang E."/>
            <person name="Gao Y."/>
            <person name="Liu J."/>
            <person name="Shao H."/>
            <person name="Ye R."/>
            <person name="Li L."/>
            <person name="Wei W."/>
            <person name="Wang X."/>
            <person name="Wang C."/>
            <person name="Huo Q."/>
            <person name="Li W."/>
            <person name="Guo W."/>
            <person name="Chen H."/>
            <person name="Chen S."/>
            <person name="Zhou L."/>
            <person name="Zhou L."/>
            <person name="Ni X."/>
            <person name="Tian J."/>
            <person name="Zhou Y."/>
            <person name="Sheng Y."/>
            <person name="Liu T."/>
            <person name="Pan Y."/>
            <person name="Xia L."/>
            <person name="Li J."/>
            <person name="Zhao F."/>
            <person name="Cao W."/>
        </authorList>
    </citation>
    <scope>NUCLEOTIDE SEQUENCE</scope>
    <source>
        <strain evidence="1">Rsan-2018</strain>
        <tissue evidence="1">Larvae</tissue>
    </source>
</reference>
<proteinExistence type="predicted"/>
<comment type="caution">
    <text evidence="1">The sequence shown here is derived from an EMBL/GenBank/DDBJ whole genome shotgun (WGS) entry which is preliminary data.</text>
</comment>
<dbReference type="Proteomes" id="UP000821837">
    <property type="component" value="Unassembled WGS sequence"/>
</dbReference>
<dbReference type="EMBL" id="JABSTV010001250">
    <property type="protein sequence ID" value="KAH7956122.1"/>
    <property type="molecule type" value="Genomic_DNA"/>
</dbReference>
<protein>
    <submittedName>
        <fullName evidence="1">Uncharacterized protein</fullName>
    </submittedName>
</protein>
<name>A0A9D4SW21_RHISA</name>
<organism evidence="1 2">
    <name type="scientific">Rhipicephalus sanguineus</name>
    <name type="common">Brown dog tick</name>
    <name type="synonym">Ixodes sanguineus</name>
    <dbReference type="NCBI Taxonomy" id="34632"/>
    <lineage>
        <taxon>Eukaryota</taxon>
        <taxon>Metazoa</taxon>
        <taxon>Ecdysozoa</taxon>
        <taxon>Arthropoda</taxon>
        <taxon>Chelicerata</taxon>
        <taxon>Arachnida</taxon>
        <taxon>Acari</taxon>
        <taxon>Parasitiformes</taxon>
        <taxon>Ixodida</taxon>
        <taxon>Ixodoidea</taxon>
        <taxon>Ixodidae</taxon>
        <taxon>Rhipicephalinae</taxon>
        <taxon>Rhipicephalus</taxon>
        <taxon>Rhipicephalus</taxon>
    </lineage>
</organism>
<accession>A0A9D4SW21</accession>
<reference evidence="1" key="1">
    <citation type="journal article" date="2020" name="Cell">
        <title>Large-Scale Comparative Analyses of Tick Genomes Elucidate Their Genetic Diversity and Vector Capacities.</title>
        <authorList>
            <consortium name="Tick Genome and Microbiome Consortium (TIGMIC)"/>
            <person name="Jia N."/>
            <person name="Wang J."/>
            <person name="Shi W."/>
            <person name="Du L."/>
            <person name="Sun Y."/>
            <person name="Zhan W."/>
            <person name="Jiang J.F."/>
            <person name="Wang Q."/>
            <person name="Zhang B."/>
            <person name="Ji P."/>
            <person name="Bell-Sakyi L."/>
            <person name="Cui X.M."/>
            <person name="Yuan T.T."/>
            <person name="Jiang B.G."/>
            <person name="Yang W.F."/>
            <person name="Lam T.T."/>
            <person name="Chang Q.C."/>
            <person name="Ding S.J."/>
            <person name="Wang X.J."/>
            <person name="Zhu J.G."/>
            <person name="Ruan X.D."/>
            <person name="Zhao L."/>
            <person name="Wei J.T."/>
            <person name="Ye R.Z."/>
            <person name="Que T.C."/>
            <person name="Du C.H."/>
            <person name="Zhou Y.H."/>
            <person name="Cheng J.X."/>
            <person name="Dai P.F."/>
            <person name="Guo W.B."/>
            <person name="Han X.H."/>
            <person name="Huang E.J."/>
            <person name="Li L.F."/>
            <person name="Wei W."/>
            <person name="Gao Y.C."/>
            <person name="Liu J.Z."/>
            <person name="Shao H.Z."/>
            <person name="Wang X."/>
            <person name="Wang C.C."/>
            <person name="Yang T.C."/>
            <person name="Huo Q.B."/>
            <person name="Li W."/>
            <person name="Chen H.Y."/>
            <person name="Chen S.E."/>
            <person name="Zhou L.G."/>
            <person name="Ni X.B."/>
            <person name="Tian J.H."/>
            <person name="Sheng Y."/>
            <person name="Liu T."/>
            <person name="Pan Y.S."/>
            <person name="Xia L.Y."/>
            <person name="Li J."/>
            <person name="Zhao F."/>
            <person name="Cao W.C."/>
        </authorList>
    </citation>
    <scope>NUCLEOTIDE SEQUENCE</scope>
    <source>
        <strain evidence="1">Rsan-2018</strain>
    </source>
</reference>